<keyword evidence="1" id="KW-1133">Transmembrane helix</keyword>
<organism evidence="2 3">
    <name type="scientific">Aestuariibaculum lutulentum</name>
    <dbReference type="NCBI Taxonomy" id="2920935"/>
    <lineage>
        <taxon>Bacteria</taxon>
        <taxon>Pseudomonadati</taxon>
        <taxon>Bacteroidota</taxon>
        <taxon>Flavobacteriia</taxon>
        <taxon>Flavobacteriales</taxon>
        <taxon>Flavobacteriaceae</taxon>
    </lineage>
</organism>
<sequence>MKDFLLENYLLLTTIVEYSAAVTGLILYNKYKHTAAKYFIWFLWYLSICDFASNYTRCIKDDGLFSFLEGTVFVQNYWFATLYWFIGAIVFVSFYFSKILNNSVFKTIIKYTTSAFVLMSFIWVFTHWEAFFKIFFPVINVTGALVVFMCVMFYFIEVLLSDKILNFYRSLNFYIGFAFFIWWTITTPFVFYGIYFGGGDMVFRKLQSLMYLIANIAMYLTFTLALIWCRPEKKTEVSLV</sequence>
<dbReference type="Proteomes" id="UP001156141">
    <property type="component" value="Unassembled WGS sequence"/>
</dbReference>
<evidence type="ECO:0000313" key="2">
    <source>
        <dbReference type="EMBL" id="MCH4553389.1"/>
    </source>
</evidence>
<feature type="transmembrane region" description="Helical" evidence="1">
    <location>
        <begin position="208"/>
        <end position="229"/>
    </location>
</feature>
<name>A0ABS9RKB8_9FLAO</name>
<evidence type="ECO:0000313" key="3">
    <source>
        <dbReference type="Proteomes" id="UP001156141"/>
    </source>
</evidence>
<feature type="transmembrane region" description="Helical" evidence="1">
    <location>
        <begin position="39"/>
        <end position="57"/>
    </location>
</feature>
<protein>
    <submittedName>
        <fullName evidence="2">Uncharacterized protein</fullName>
    </submittedName>
</protein>
<feature type="transmembrane region" description="Helical" evidence="1">
    <location>
        <begin position="171"/>
        <end position="196"/>
    </location>
</feature>
<keyword evidence="1" id="KW-0472">Membrane</keyword>
<accession>A0ABS9RKB8</accession>
<feature type="transmembrane region" description="Helical" evidence="1">
    <location>
        <begin position="77"/>
        <end position="96"/>
    </location>
</feature>
<dbReference type="EMBL" id="JAKVQD010000005">
    <property type="protein sequence ID" value="MCH4553389.1"/>
    <property type="molecule type" value="Genomic_DNA"/>
</dbReference>
<keyword evidence="3" id="KW-1185">Reference proteome</keyword>
<feature type="transmembrane region" description="Helical" evidence="1">
    <location>
        <begin position="6"/>
        <end position="27"/>
    </location>
</feature>
<evidence type="ECO:0000256" key="1">
    <source>
        <dbReference type="SAM" id="Phobius"/>
    </source>
</evidence>
<keyword evidence="1" id="KW-0812">Transmembrane</keyword>
<gene>
    <name evidence="2" type="ORF">MKW35_12230</name>
</gene>
<comment type="caution">
    <text evidence="2">The sequence shown here is derived from an EMBL/GenBank/DDBJ whole genome shotgun (WGS) entry which is preliminary data.</text>
</comment>
<proteinExistence type="predicted"/>
<reference evidence="2" key="1">
    <citation type="submission" date="2022-02" db="EMBL/GenBank/DDBJ databases">
        <title>Aestuariibaculum sp., a marine bacterium isolated from sediment in Guangxi.</title>
        <authorList>
            <person name="Ying J."/>
        </authorList>
    </citation>
    <scope>NUCLEOTIDE SEQUENCE</scope>
    <source>
        <strain evidence="2">L182</strain>
    </source>
</reference>
<feature type="transmembrane region" description="Helical" evidence="1">
    <location>
        <begin position="108"/>
        <end position="128"/>
    </location>
</feature>
<dbReference type="RefSeq" id="WP_240574261.1">
    <property type="nucleotide sequence ID" value="NZ_CP136709.1"/>
</dbReference>
<feature type="transmembrane region" description="Helical" evidence="1">
    <location>
        <begin position="134"/>
        <end position="159"/>
    </location>
</feature>